<evidence type="ECO:0000256" key="1">
    <source>
        <dbReference type="ARBA" id="ARBA00022630"/>
    </source>
</evidence>
<dbReference type="InterPro" id="IPR011251">
    <property type="entry name" value="Luciferase-like_dom"/>
</dbReference>
<keyword evidence="1" id="KW-0285">Flavoprotein</keyword>
<evidence type="ECO:0000259" key="5">
    <source>
        <dbReference type="Pfam" id="PF00296"/>
    </source>
</evidence>
<keyword evidence="7" id="KW-1185">Reference proteome</keyword>
<gene>
    <name evidence="6" type="ORF">ACFQKB_16010</name>
</gene>
<sequence>MRGFRFGFNFFDIKSRQDFIDQCRRGERYGYDVAMVPDHLGSPAPFPTMVAAAEATERLRVGSLVLNVPFWNPHLLAREIASVDRLTGGRLEVGLGAGHMKWEFDAAGIPWEPFGARAARMEDTIEELGRLFASSGYEERAAVNEFYGLAGLEPVQRTGFGGSGPPLLVGGTGDRVLRVAAERADIVAVAGTYQAEGRPPGTLLLGTAEQAEERVAFVRERAGERFGGIELSALVQQVRVTGDRRAAAQELAAKHLPHMSVEQVLDTPFLLLGTEEQIAEQLLAGRERFGFTNITVHAPFMDALGPVIERLR</sequence>
<dbReference type="NCBIfam" id="TIGR03621">
    <property type="entry name" value="F420_MSMEG_2516"/>
    <property type="match status" value="1"/>
</dbReference>
<dbReference type="Gene3D" id="3.20.20.30">
    <property type="entry name" value="Luciferase-like domain"/>
    <property type="match status" value="1"/>
</dbReference>
<keyword evidence="4" id="KW-0503">Monooxygenase</keyword>
<dbReference type="RefSeq" id="WP_160819267.1">
    <property type="nucleotide sequence ID" value="NZ_JBHSXE010000001.1"/>
</dbReference>
<evidence type="ECO:0000256" key="2">
    <source>
        <dbReference type="ARBA" id="ARBA00022643"/>
    </source>
</evidence>
<dbReference type="SUPFAM" id="SSF51679">
    <property type="entry name" value="Bacterial luciferase-like"/>
    <property type="match status" value="1"/>
</dbReference>
<keyword evidence="3" id="KW-0560">Oxidoreductase</keyword>
<accession>A0ABW2CKQ5</accession>
<dbReference type="InterPro" id="IPR050172">
    <property type="entry name" value="SsuD_RutA_monooxygenase"/>
</dbReference>
<evidence type="ECO:0000256" key="4">
    <source>
        <dbReference type="ARBA" id="ARBA00023033"/>
    </source>
</evidence>
<dbReference type="PANTHER" id="PTHR42847:SF4">
    <property type="entry name" value="ALKANESULFONATE MONOOXYGENASE-RELATED"/>
    <property type="match status" value="1"/>
</dbReference>
<protein>
    <submittedName>
        <fullName evidence="6">TIGR03621 family F420-dependent LLM class oxidoreductase</fullName>
    </submittedName>
</protein>
<dbReference type="Pfam" id="PF00296">
    <property type="entry name" value="Bac_luciferase"/>
    <property type="match status" value="1"/>
</dbReference>
<dbReference type="PANTHER" id="PTHR42847">
    <property type="entry name" value="ALKANESULFONATE MONOOXYGENASE"/>
    <property type="match status" value="1"/>
</dbReference>
<reference evidence="7" key="1">
    <citation type="journal article" date="2019" name="Int. J. Syst. Evol. Microbiol.">
        <title>The Global Catalogue of Microorganisms (GCM) 10K type strain sequencing project: providing services to taxonomists for standard genome sequencing and annotation.</title>
        <authorList>
            <consortium name="The Broad Institute Genomics Platform"/>
            <consortium name="The Broad Institute Genome Sequencing Center for Infectious Disease"/>
            <person name="Wu L."/>
            <person name="Ma J."/>
        </authorList>
    </citation>
    <scope>NUCLEOTIDE SEQUENCE [LARGE SCALE GENOMIC DNA]</scope>
    <source>
        <strain evidence="7">JCM 3369</strain>
    </source>
</reference>
<dbReference type="EMBL" id="JBHSXS010000007">
    <property type="protein sequence ID" value="MFC6881273.1"/>
    <property type="molecule type" value="Genomic_DNA"/>
</dbReference>
<keyword evidence="2" id="KW-0288">FMN</keyword>
<proteinExistence type="predicted"/>
<dbReference type="InterPro" id="IPR019923">
    <property type="entry name" value="Lucif-like_OxRdtase_MSMEG_2516"/>
</dbReference>
<name>A0ABW2CKQ5_9ACTN</name>
<feature type="domain" description="Luciferase-like" evidence="5">
    <location>
        <begin position="17"/>
        <end position="256"/>
    </location>
</feature>
<evidence type="ECO:0000313" key="7">
    <source>
        <dbReference type="Proteomes" id="UP001596380"/>
    </source>
</evidence>
<evidence type="ECO:0000313" key="6">
    <source>
        <dbReference type="EMBL" id="MFC6881273.1"/>
    </source>
</evidence>
<dbReference type="InterPro" id="IPR036661">
    <property type="entry name" value="Luciferase-like_sf"/>
</dbReference>
<dbReference type="Proteomes" id="UP001596380">
    <property type="component" value="Unassembled WGS sequence"/>
</dbReference>
<comment type="caution">
    <text evidence="6">The sequence shown here is derived from an EMBL/GenBank/DDBJ whole genome shotgun (WGS) entry which is preliminary data.</text>
</comment>
<organism evidence="6 7">
    <name type="scientific">Actinomadura yumaensis</name>
    <dbReference type="NCBI Taxonomy" id="111807"/>
    <lineage>
        <taxon>Bacteria</taxon>
        <taxon>Bacillati</taxon>
        <taxon>Actinomycetota</taxon>
        <taxon>Actinomycetes</taxon>
        <taxon>Streptosporangiales</taxon>
        <taxon>Thermomonosporaceae</taxon>
        <taxon>Actinomadura</taxon>
    </lineage>
</organism>
<evidence type="ECO:0000256" key="3">
    <source>
        <dbReference type="ARBA" id="ARBA00023002"/>
    </source>
</evidence>